<dbReference type="Proteomes" id="UP000228754">
    <property type="component" value="Unassembled WGS sequence"/>
</dbReference>
<evidence type="ECO:0000256" key="1">
    <source>
        <dbReference type="SAM" id="Phobius"/>
    </source>
</evidence>
<keyword evidence="1" id="KW-0472">Membrane</keyword>
<feature type="transmembrane region" description="Helical" evidence="1">
    <location>
        <begin position="12"/>
        <end position="31"/>
    </location>
</feature>
<keyword evidence="1" id="KW-1133">Transmembrane helix</keyword>
<sequence>MTMLKSKMFQMIFSIFFVLTFMISLFNMAVFPETPASYYVVLISKMLVISLLNGMFFGTIFYLIFTFINARSSKENQ</sequence>
<accession>A0A2A5IVP4</accession>
<proteinExistence type="predicted"/>
<evidence type="ECO:0000313" key="2">
    <source>
        <dbReference type="EMBL" id="PCK21390.1"/>
    </source>
</evidence>
<feature type="transmembrane region" description="Helical" evidence="1">
    <location>
        <begin position="37"/>
        <end position="65"/>
    </location>
</feature>
<name>A0A2A5IVP4_BACPU</name>
<reference evidence="2 3" key="1">
    <citation type="submission" date="2017-06" db="EMBL/GenBank/DDBJ databases">
        <title>Draft Genome Sequence of Bacillus sp Strain 36R Isolated from saline sediment at Atanasia, Sonora, Mexico.</title>
        <authorList>
            <person name="Sanchez Diaz R."/>
            <person name="Quiroz Macias M.E."/>
            <person name="Ibarra Gamez J.C."/>
            <person name="Enciso Ibarra J."/>
            <person name="Gomez Gil B."/>
            <person name="Galaviz Silva L."/>
        </authorList>
    </citation>
    <scope>NUCLEOTIDE SEQUENCE [LARGE SCALE GENOMIC DNA]</scope>
    <source>
        <strain evidence="2 3">36R_ATNSAL</strain>
    </source>
</reference>
<organism evidence="2 3">
    <name type="scientific">Bacillus pumilus</name>
    <name type="common">Bacillus mesentericus</name>
    <dbReference type="NCBI Taxonomy" id="1408"/>
    <lineage>
        <taxon>Bacteria</taxon>
        <taxon>Bacillati</taxon>
        <taxon>Bacillota</taxon>
        <taxon>Bacilli</taxon>
        <taxon>Bacillales</taxon>
        <taxon>Bacillaceae</taxon>
        <taxon>Bacillus</taxon>
    </lineage>
</organism>
<keyword evidence="1" id="KW-0812">Transmembrane</keyword>
<comment type="caution">
    <text evidence="2">The sequence shown here is derived from an EMBL/GenBank/DDBJ whole genome shotgun (WGS) entry which is preliminary data.</text>
</comment>
<protein>
    <submittedName>
        <fullName evidence="2">Uncharacterized protein</fullName>
    </submittedName>
</protein>
<evidence type="ECO:0000313" key="3">
    <source>
        <dbReference type="Proteomes" id="UP000228754"/>
    </source>
</evidence>
<dbReference type="AlphaFoldDB" id="A0A2A5IVP4"/>
<gene>
    <name evidence="2" type="ORF">CEY02_08330</name>
</gene>
<dbReference type="EMBL" id="NKHG01000058">
    <property type="protein sequence ID" value="PCK21390.1"/>
    <property type="molecule type" value="Genomic_DNA"/>
</dbReference>